<evidence type="ECO:0000313" key="9">
    <source>
        <dbReference type="Proteomes" id="UP000030595"/>
    </source>
</evidence>
<dbReference type="PRINTS" id="PR00690">
    <property type="entry name" value="ADHESNFAMILY"/>
</dbReference>
<dbReference type="Gene3D" id="3.40.50.1980">
    <property type="entry name" value="Nitrogenase molybdenum iron protein domain"/>
    <property type="match status" value="3"/>
</dbReference>
<dbReference type="Proteomes" id="UP000030595">
    <property type="component" value="Unassembled WGS sequence"/>
</dbReference>
<dbReference type="AlphaFoldDB" id="A0A0A3J3H4"/>
<protein>
    <recommendedName>
        <fullName evidence="10">Zinc ABC transporter substrate-binding protein</fullName>
    </recommendedName>
</protein>
<feature type="signal peptide" evidence="7">
    <location>
        <begin position="1"/>
        <end position="20"/>
    </location>
</feature>
<dbReference type="InterPro" id="IPR006128">
    <property type="entry name" value="Lipoprotein_PsaA-like"/>
</dbReference>
<reference evidence="8 9" key="1">
    <citation type="submission" date="2014-02" db="EMBL/GenBank/DDBJ databases">
        <title>Draft genome sequence of Lysinibacillus massiliensis CCUG 49529.</title>
        <authorList>
            <person name="Zhang F."/>
            <person name="Wang G."/>
            <person name="Zhang L."/>
        </authorList>
    </citation>
    <scope>NUCLEOTIDE SEQUENCE [LARGE SCALE GENOMIC DNA]</scope>
    <source>
        <strain evidence="8 9">CCUG 49529</strain>
    </source>
</reference>
<dbReference type="EMBL" id="JPVQ01000005">
    <property type="protein sequence ID" value="KGR91594.1"/>
    <property type="molecule type" value="Genomic_DNA"/>
</dbReference>
<dbReference type="Pfam" id="PF01297">
    <property type="entry name" value="ZnuA"/>
    <property type="match status" value="1"/>
</dbReference>
<comment type="caution">
    <text evidence="8">The sequence shown here is derived from an EMBL/GenBank/DDBJ whole genome shotgun (WGS) entry which is preliminary data.</text>
</comment>
<dbReference type="InterPro" id="IPR006127">
    <property type="entry name" value="ZnuA-like"/>
</dbReference>
<feature type="region of interest" description="Disordered" evidence="6">
    <location>
        <begin position="134"/>
        <end position="216"/>
    </location>
</feature>
<evidence type="ECO:0000313" key="8">
    <source>
        <dbReference type="EMBL" id="KGR91594.1"/>
    </source>
</evidence>
<feature type="coiled-coil region" evidence="5">
    <location>
        <begin position="244"/>
        <end position="275"/>
    </location>
</feature>
<organism evidence="8 9">
    <name type="scientific">Ureibacillus massiliensis 4400831 = CIP 108448 = CCUG 49529</name>
    <dbReference type="NCBI Taxonomy" id="1211035"/>
    <lineage>
        <taxon>Bacteria</taxon>
        <taxon>Bacillati</taxon>
        <taxon>Bacillota</taxon>
        <taxon>Bacilli</taxon>
        <taxon>Bacillales</taxon>
        <taxon>Caryophanaceae</taxon>
        <taxon>Ureibacillus</taxon>
    </lineage>
</organism>
<dbReference type="GO" id="GO:0030001">
    <property type="term" value="P:metal ion transport"/>
    <property type="evidence" value="ECO:0007669"/>
    <property type="project" value="InterPro"/>
</dbReference>
<name>A0A0A3J3H4_9BACL</name>
<dbReference type="CDD" id="cd01017">
    <property type="entry name" value="AdcA"/>
    <property type="match status" value="1"/>
</dbReference>
<dbReference type="SUPFAM" id="SSF53807">
    <property type="entry name" value="Helical backbone' metal receptor"/>
    <property type="match status" value="1"/>
</dbReference>
<dbReference type="InterPro" id="IPR050492">
    <property type="entry name" value="Bact_metal-bind_prot9"/>
</dbReference>
<evidence type="ECO:0000256" key="7">
    <source>
        <dbReference type="SAM" id="SignalP"/>
    </source>
</evidence>
<evidence type="ECO:0000256" key="1">
    <source>
        <dbReference type="ARBA" id="ARBA00011028"/>
    </source>
</evidence>
<keyword evidence="5" id="KW-0175">Coiled coil</keyword>
<dbReference type="GO" id="GO:0007155">
    <property type="term" value="P:cell adhesion"/>
    <property type="evidence" value="ECO:0007669"/>
    <property type="project" value="InterPro"/>
</dbReference>
<dbReference type="GO" id="GO:0046872">
    <property type="term" value="F:metal ion binding"/>
    <property type="evidence" value="ECO:0007669"/>
    <property type="project" value="InterPro"/>
</dbReference>
<evidence type="ECO:0000256" key="2">
    <source>
        <dbReference type="ARBA" id="ARBA00022448"/>
    </source>
</evidence>
<comment type="similarity">
    <text evidence="1 4">Belongs to the bacterial solute-binding protein 9 family.</text>
</comment>
<evidence type="ECO:0000256" key="3">
    <source>
        <dbReference type="ARBA" id="ARBA00022729"/>
    </source>
</evidence>
<gene>
    <name evidence="8" type="ORF">CD30_04615</name>
</gene>
<sequence length="385" mass="43266">MKMKKLLFTASLLATSLLFAGCQSTNDSENAAENEAKKEKLEIVTSFYPIYEFTKEIVGDEANVSMLIPASIEPHDWEPAAKDLELIQNADALVFNNENMETWIDEIQNTVDTTNLAIIDASEGIELLPFSEGAHEHDHSHEGEAHEHEHDHEGEVHEHDHDHEGEAHEHEGDTHDHEGEAHEPEADAHDHEAEGEAHEHEGHDHDEHGHHHEFDPHLWLSPKMAIKEVETIATELMKIDPENKEVYETNKNNYIQKLQELDKAYEEALANVTNKEIITQHAAFGYLADSYGLTQVPIAGLSPDNEPSAKQLKELKEFAEEHNISTIFFEDNASSKVAETLANELNAKTAVLNTLEGLSEEDEKNGATYISIMEENLKVLKDALK</sequence>
<proteinExistence type="inferred from homology"/>
<evidence type="ECO:0000256" key="4">
    <source>
        <dbReference type="RuleBase" id="RU003512"/>
    </source>
</evidence>
<dbReference type="InterPro" id="IPR006129">
    <property type="entry name" value="AdhesinB"/>
</dbReference>
<dbReference type="PANTHER" id="PTHR42953:SF3">
    <property type="entry name" value="HIGH-AFFINITY ZINC UPTAKE SYSTEM PROTEIN ZNUA"/>
    <property type="match status" value="1"/>
</dbReference>
<evidence type="ECO:0000256" key="5">
    <source>
        <dbReference type="SAM" id="Coils"/>
    </source>
</evidence>
<keyword evidence="3 7" id="KW-0732">Signal</keyword>
<dbReference type="eggNOG" id="COG0803">
    <property type="taxonomic scope" value="Bacteria"/>
</dbReference>
<dbReference type="PANTHER" id="PTHR42953">
    <property type="entry name" value="HIGH-AFFINITY ZINC UPTAKE SYSTEM PROTEIN ZNUA-RELATED"/>
    <property type="match status" value="1"/>
</dbReference>
<keyword evidence="9" id="KW-1185">Reference proteome</keyword>
<accession>A0A0A3J3H4</accession>
<evidence type="ECO:0000256" key="6">
    <source>
        <dbReference type="SAM" id="MobiDB-lite"/>
    </source>
</evidence>
<evidence type="ECO:0008006" key="10">
    <source>
        <dbReference type="Google" id="ProtNLM"/>
    </source>
</evidence>
<dbReference type="PRINTS" id="PR00691">
    <property type="entry name" value="ADHESINB"/>
</dbReference>
<feature type="chain" id="PRO_5038499377" description="Zinc ABC transporter substrate-binding protein" evidence="7">
    <location>
        <begin position="21"/>
        <end position="385"/>
    </location>
</feature>
<keyword evidence="2 4" id="KW-0813">Transport</keyword>
<dbReference type="PROSITE" id="PS51257">
    <property type="entry name" value="PROKAR_LIPOPROTEIN"/>
    <property type="match status" value="1"/>
</dbReference>